<dbReference type="SUPFAM" id="SSF64210">
    <property type="entry name" value="Head-to-tail joining protein W, gpW"/>
    <property type="match status" value="1"/>
</dbReference>
<dbReference type="RefSeq" id="WP_264431594.1">
    <property type="nucleotide sequence ID" value="NZ_CP080628.1"/>
</dbReference>
<dbReference type="Pfam" id="PF02831">
    <property type="entry name" value="gpW"/>
    <property type="match status" value="1"/>
</dbReference>
<geneLocation type="plasmid" evidence="1 2">
    <name>unnamed</name>
</geneLocation>
<dbReference type="Proteomes" id="UP001163082">
    <property type="component" value="Plasmid unnamed"/>
</dbReference>
<dbReference type="InterPro" id="IPR036626">
    <property type="entry name" value="GpW_sf"/>
</dbReference>
<dbReference type="EMBL" id="CP080628">
    <property type="protein sequence ID" value="UYV20924.1"/>
    <property type="molecule type" value="Genomic_DNA"/>
</dbReference>
<gene>
    <name evidence="1" type="ORF">K1Y77_17035</name>
</gene>
<evidence type="ECO:0000313" key="1">
    <source>
        <dbReference type="EMBL" id="UYV20924.1"/>
    </source>
</evidence>
<dbReference type="InterPro" id="IPR004174">
    <property type="entry name" value="GpW"/>
</dbReference>
<dbReference type="Gene3D" id="3.30.1580.10">
    <property type="entry name" value="Head-to-tail joining protein W"/>
    <property type="match status" value="1"/>
</dbReference>
<protein>
    <submittedName>
        <fullName evidence="1">GpW family protein</fullName>
    </submittedName>
</protein>
<sequence>MAFTTEQLAEVRQAIIDLSTGKRVVSITQNGRTVQFDRTGLPELEALEYRIKTDIQAQTGKRRTRTRLVMTNKGL</sequence>
<organism evidence="1 2">
    <name type="scientific">Halomonas qaidamensis</name>
    <dbReference type="NCBI Taxonomy" id="2866211"/>
    <lineage>
        <taxon>Bacteria</taxon>
        <taxon>Pseudomonadati</taxon>
        <taxon>Pseudomonadota</taxon>
        <taxon>Gammaproteobacteria</taxon>
        <taxon>Oceanospirillales</taxon>
        <taxon>Halomonadaceae</taxon>
        <taxon>Halomonas</taxon>
    </lineage>
</organism>
<keyword evidence="1" id="KW-0614">Plasmid</keyword>
<reference evidence="1" key="1">
    <citation type="journal article" date="2022" name="Antonie Van Leeuwenhoek">
        <title>Whole genome sequencing of the halophilic Halomonas qaidamensis XH36, a novel species strain with high ectoine production.</title>
        <authorList>
            <person name="Zhang T."/>
            <person name="Cui T."/>
            <person name="Cao Y."/>
            <person name="Li Y."/>
            <person name="Li F."/>
            <person name="Zhu D."/>
            <person name="Xing J."/>
        </authorList>
    </citation>
    <scope>NUCLEOTIDE SEQUENCE</scope>
    <source>
        <strain evidence="1">XH36</strain>
    </source>
</reference>
<accession>A0ABY6JUC9</accession>
<evidence type="ECO:0000313" key="2">
    <source>
        <dbReference type="Proteomes" id="UP001163082"/>
    </source>
</evidence>
<name>A0ABY6JUC9_9GAMM</name>
<keyword evidence="2" id="KW-1185">Reference proteome</keyword>
<proteinExistence type="predicted"/>